<dbReference type="Proteomes" id="UP000243688">
    <property type="component" value="Unassembled WGS sequence"/>
</dbReference>
<dbReference type="SMART" id="SM00382">
    <property type="entry name" value="AAA"/>
    <property type="match status" value="1"/>
</dbReference>
<dbReference type="GO" id="GO:0016887">
    <property type="term" value="F:ATP hydrolysis activity"/>
    <property type="evidence" value="ECO:0007669"/>
    <property type="project" value="InterPro"/>
</dbReference>
<dbReference type="GO" id="GO:0015807">
    <property type="term" value="P:L-amino acid transport"/>
    <property type="evidence" value="ECO:0007669"/>
    <property type="project" value="TreeGrafter"/>
</dbReference>
<evidence type="ECO:0000256" key="2">
    <source>
        <dbReference type="ARBA" id="ARBA00022448"/>
    </source>
</evidence>
<dbReference type="InterPro" id="IPR052156">
    <property type="entry name" value="BCAA_Transport_ATP-bd_LivF"/>
</dbReference>
<keyword evidence="4 7" id="KW-0067">ATP-binding</keyword>
<comment type="similarity">
    <text evidence="1">Belongs to the ABC transporter superfamily.</text>
</comment>
<evidence type="ECO:0000259" key="6">
    <source>
        <dbReference type="PROSITE" id="PS50893"/>
    </source>
</evidence>
<name>A0A2A6E1F6_9BACL</name>
<accession>A0A2A6E1F6</accession>
<dbReference type="PROSITE" id="PS50893">
    <property type="entry name" value="ABC_TRANSPORTER_2"/>
    <property type="match status" value="1"/>
</dbReference>
<dbReference type="AlphaFoldDB" id="A0A2A6E1F6"/>
<dbReference type="EMBL" id="MOXJ01000008">
    <property type="protein sequence ID" value="PDO10823.1"/>
    <property type="molecule type" value="Genomic_DNA"/>
</dbReference>
<keyword evidence="5" id="KW-0029">Amino-acid transport</keyword>
<dbReference type="PANTHER" id="PTHR43820">
    <property type="entry name" value="HIGH-AFFINITY BRANCHED-CHAIN AMINO ACID TRANSPORT ATP-BINDING PROTEIN LIVF"/>
    <property type="match status" value="1"/>
</dbReference>
<dbReference type="InterPro" id="IPR017780">
    <property type="entry name" value="ABC_transptr_urea_ATP-bd_UrtE"/>
</dbReference>
<dbReference type="Pfam" id="PF00005">
    <property type="entry name" value="ABC_tran"/>
    <property type="match status" value="1"/>
</dbReference>
<evidence type="ECO:0000256" key="4">
    <source>
        <dbReference type="ARBA" id="ARBA00022840"/>
    </source>
</evidence>
<dbReference type="PANTHER" id="PTHR43820:SF5">
    <property type="entry name" value="HIGH-AFFINITY BRANCHED-CHAIN AMINO ACID TRANSPORT ATP-BINDING PROTEIN"/>
    <property type="match status" value="1"/>
</dbReference>
<dbReference type="GO" id="GO:0005524">
    <property type="term" value="F:ATP binding"/>
    <property type="evidence" value="ECO:0007669"/>
    <property type="project" value="UniProtKB-KW"/>
</dbReference>
<proteinExistence type="inferred from homology"/>
<evidence type="ECO:0000256" key="5">
    <source>
        <dbReference type="ARBA" id="ARBA00022970"/>
    </source>
</evidence>
<reference evidence="7 8" key="1">
    <citation type="submission" date="2016-12" db="EMBL/GenBank/DDBJ databases">
        <title>Candidatus Reconcilibacillus cellulovorans genome.</title>
        <authorList>
            <person name="Kolinko S."/>
            <person name="Wu Y.-W."/>
            <person name="Tachea F."/>
            <person name="Denzel E."/>
            <person name="Hiras J."/>
            <person name="Baecker N."/>
            <person name="Chan L.J."/>
            <person name="Eichorst S.A."/>
            <person name="Frey D."/>
            <person name="Adams P.D."/>
            <person name="Pray T."/>
            <person name="Tanjore D."/>
            <person name="Petzold C.J."/>
            <person name="Gladden J.M."/>
            <person name="Simmons B.A."/>
            <person name="Singer S.W."/>
        </authorList>
    </citation>
    <scope>NUCLEOTIDE SEQUENCE [LARGE SCALE GENOMIC DNA]</scope>
    <source>
        <strain evidence="7">JTherm</strain>
    </source>
</reference>
<dbReference type="SUPFAM" id="SSF52540">
    <property type="entry name" value="P-loop containing nucleoside triphosphate hydrolases"/>
    <property type="match status" value="1"/>
</dbReference>
<evidence type="ECO:0000313" key="7">
    <source>
        <dbReference type="EMBL" id="PDO10823.1"/>
    </source>
</evidence>
<protein>
    <submittedName>
        <fullName evidence="7">Urea ABC transporter ATP-binding subunit UrtE</fullName>
    </submittedName>
</protein>
<keyword evidence="3" id="KW-0547">Nucleotide-binding</keyword>
<organism evidence="7 8">
    <name type="scientific">Candidatus Reconcilbacillus cellulovorans</name>
    <dbReference type="NCBI Taxonomy" id="1906605"/>
    <lineage>
        <taxon>Bacteria</taxon>
        <taxon>Bacillati</taxon>
        <taxon>Bacillota</taxon>
        <taxon>Bacilli</taxon>
        <taxon>Bacillales</taxon>
        <taxon>Paenibacillaceae</taxon>
        <taxon>Candidatus Reconcilbacillus</taxon>
    </lineage>
</organism>
<comment type="caution">
    <text evidence="7">The sequence shown here is derived from an EMBL/GenBank/DDBJ whole genome shotgun (WGS) entry which is preliminary data.</text>
</comment>
<dbReference type="InterPro" id="IPR003439">
    <property type="entry name" value="ABC_transporter-like_ATP-bd"/>
</dbReference>
<evidence type="ECO:0000256" key="3">
    <source>
        <dbReference type="ARBA" id="ARBA00022741"/>
    </source>
</evidence>
<evidence type="ECO:0000313" key="8">
    <source>
        <dbReference type="Proteomes" id="UP000243688"/>
    </source>
</evidence>
<feature type="domain" description="ABC transporter" evidence="6">
    <location>
        <begin position="2"/>
        <end position="231"/>
    </location>
</feature>
<dbReference type="InterPro" id="IPR027417">
    <property type="entry name" value="P-loop_NTPase"/>
</dbReference>
<gene>
    <name evidence="7" type="ORF">BLM47_04750</name>
</gene>
<keyword evidence="2" id="KW-0813">Transport</keyword>
<dbReference type="CDD" id="cd03224">
    <property type="entry name" value="ABC_TM1139_LivF_branched"/>
    <property type="match status" value="1"/>
</dbReference>
<dbReference type="InterPro" id="IPR003593">
    <property type="entry name" value="AAA+_ATPase"/>
</dbReference>
<sequence length="231" mass="24703">MLEVRNISAGYGGSLVLRDVSLTVAPGRVVCLMGRNGVGKTTLMRTIMGLLKTQKGVIRYNGTDLTRLPPEWRARAGIGYVPQGRDIFGQLTVEENLKVGLEASGGRTGGIPERVFELFPALRDMLRRRGGDLSGGQQQQLAIARALVAGPSLLLLDEPTEGIQPSVVRLIENAIGAIKASGDTAVLLVEQSLDFVASIADYCYVLDKGVVVAEGAPDELSADELRRYLAV</sequence>
<dbReference type="NCBIfam" id="TIGR03410">
    <property type="entry name" value="urea_trans_UrtE"/>
    <property type="match status" value="1"/>
</dbReference>
<dbReference type="GO" id="GO:0015658">
    <property type="term" value="F:branched-chain amino acid transmembrane transporter activity"/>
    <property type="evidence" value="ECO:0007669"/>
    <property type="project" value="TreeGrafter"/>
</dbReference>
<evidence type="ECO:0000256" key="1">
    <source>
        <dbReference type="ARBA" id="ARBA00005417"/>
    </source>
</evidence>
<dbReference type="Gene3D" id="3.40.50.300">
    <property type="entry name" value="P-loop containing nucleotide triphosphate hydrolases"/>
    <property type="match status" value="1"/>
</dbReference>